<dbReference type="GO" id="GO:0005886">
    <property type="term" value="C:plasma membrane"/>
    <property type="evidence" value="ECO:0007669"/>
    <property type="project" value="UniProtKB-SubCell"/>
</dbReference>
<dbReference type="RefSeq" id="WP_189511448.1">
    <property type="nucleotide sequence ID" value="NZ_BMXG01000002.1"/>
</dbReference>
<feature type="domain" description="VTT" evidence="7">
    <location>
        <begin position="73"/>
        <end position="189"/>
    </location>
</feature>
<keyword evidence="9" id="KW-1185">Reference proteome</keyword>
<feature type="transmembrane region" description="Helical" evidence="6">
    <location>
        <begin position="88"/>
        <end position="109"/>
    </location>
</feature>
<dbReference type="Pfam" id="PF09335">
    <property type="entry name" value="VTT_dom"/>
    <property type="match status" value="1"/>
</dbReference>
<evidence type="ECO:0000313" key="9">
    <source>
        <dbReference type="Proteomes" id="UP000642829"/>
    </source>
</evidence>
<gene>
    <name evidence="8" type="ORF">GCM10007047_04580</name>
</gene>
<keyword evidence="4 6" id="KW-1133">Transmembrane helix</keyword>
<dbReference type="AlphaFoldDB" id="A0A8J3GC79"/>
<keyword evidence="5 6" id="KW-0472">Membrane</keyword>
<keyword evidence="3 6" id="KW-0812">Transmembrane</keyword>
<evidence type="ECO:0000256" key="3">
    <source>
        <dbReference type="ARBA" id="ARBA00022692"/>
    </source>
</evidence>
<reference evidence="8" key="2">
    <citation type="submission" date="2020-09" db="EMBL/GenBank/DDBJ databases">
        <authorList>
            <person name="Sun Q."/>
            <person name="Kim S."/>
        </authorList>
    </citation>
    <scope>NUCLEOTIDE SEQUENCE</scope>
    <source>
        <strain evidence="8">KCTC 12870</strain>
    </source>
</reference>
<keyword evidence="2 6" id="KW-1003">Cell membrane</keyword>
<evidence type="ECO:0000256" key="6">
    <source>
        <dbReference type="RuleBase" id="RU366058"/>
    </source>
</evidence>
<name>A0A8J3GC79_9BACT</name>
<evidence type="ECO:0000259" key="7">
    <source>
        <dbReference type="Pfam" id="PF09335"/>
    </source>
</evidence>
<dbReference type="EMBL" id="BMXG01000002">
    <property type="protein sequence ID" value="GHB92516.1"/>
    <property type="molecule type" value="Genomic_DNA"/>
</dbReference>
<sequence>MNNLSQGHPPKNRLTRTTVIRVLTAIAVILAVILLLDKIAPHLPAAENWIRDQGIWAPVFYILLVCLLTLICFPMDVLFIAAGMIFGLWWGTLYLIIATMTSQSIIFLVSRHLLRSRVEKWMMHRPKMRILNKAIELRGAQLLFLIRMAPIPASPVTYLMGVSSMRFSRFLAATTGILPVAFASMYLGYAAVHWANTTNKPKHHFGLQDIEIYVGLIAAIAGSAYIGHTARKALIEAEKEINGAEKIDEA</sequence>
<dbReference type="PANTHER" id="PTHR12677">
    <property type="entry name" value="GOLGI APPARATUS MEMBRANE PROTEIN TVP38-RELATED"/>
    <property type="match status" value="1"/>
</dbReference>
<comment type="caution">
    <text evidence="6">Lacks conserved residue(s) required for the propagation of feature annotation.</text>
</comment>
<protein>
    <recommendedName>
        <fullName evidence="6">TVP38/TMEM64 family membrane protein</fullName>
    </recommendedName>
</protein>
<comment type="similarity">
    <text evidence="6">Belongs to the TVP38/TMEM64 family.</text>
</comment>
<organism evidence="8 9">
    <name type="scientific">Cerasicoccus arenae</name>
    <dbReference type="NCBI Taxonomy" id="424488"/>
    <lineage>
        <taxon>Bacteria</taxon>
        <taxon>Pseudomonadati</taxon>
        <taxon>Verrucomicrobiota</taxon>
        <taxon>Opitutia</taxon>
        <taxon>Puniceicoccales</taxon>
        <taxon>Cerasicoccaceae</taxon>
        <taxon>Cerasicoccus</taxon>
    </lineage>
</organism>
<evidence type="ECO:0000256" key="4">
    <source>
        <dbReference type="ARBA" id="ARBA00022989"/>
    </source>
</evidence>
<dbReference type="Proteomes" id="UP000642829">
    <property type="component" value="Unassembled WGS sequence"/>
</dbReference>
<evidence type="ECO:0000256" key="2">
    <source>
        <dbReference type="ARBA" id="ARBA00022475"/>
    </source>
</evidence>
<evidence type="ECO:0000313" key="8">
    <source>
        <dbReference type="EMBL" id="GHB92516.1"/>
    </source>
</evidence>
<dbReference type="PANTHER" id="PTHR12677:SF59">
    <property type="entry name" value="GOLGI APPARATUS MEMBRANE PROTEIN TVP38-RELATED"/>
    <property type="match status" value="1"/>
</dbReference>
<accession>A0A8J3GC79</accession>
<feature type="transmembrane region" description="Helical" evidence="6">
    <location>
        <begin position="20"/>
        <end position="37"/>
    </location>
</feature>
<evidence type="ECO:0000256" key="1">
    <source>
        <dbReference type="ARBA" id="ARBA00004651"/>
    </source>
</evidence>
<dbReference type="InterPro" id="IPR015414">
    <property type="entry name" value="TMEM64"/>
</dbReference>
<dbReference type="InterPro" id="IPR032816">
    <property type="entry name" value="VTT_dom"/>
</dbReference>
<comment type="subcellular location">
    <subcellularLocation>
        <location evidence="1 6">Cell membrane</location>
        <topology evidence="1 6">Multi-pass membrane protein</topology>
    </subcellularLocation>
</comment>
<proteinExistence type="inferred from homology"/>
<evidence type="ECO:0000256" key="5">
    <source>
        <dbReference type="ARBA" id="ARBA00023136"/>
    </source>
</evidence>
<reference evidence="8" key="1">
    <citation type="journal article" date="2014" name="Int. J. Syst. Evol. Microbiol.">
        <title>Complete genome sequence of Corynebacterium casei LMG S-19264T (=DSM 44701T), isolated from a smear-ripened cheese.</title>
        <authorList>
            <consortium name="US DOE Joint Genome Institute (JGI-PGF)"/>
            <person name="Walter F."/>
            <person name="Albersmeier A."/>
            <person name="Kalinowski J."/>
            <person name="Ruckert C."/>
        </authorList>
    </citation>
    <scope>NUCLEOTIDE SEQUENCE</scope>
    <source>
        <strain evidence="8">KCTC 12870</strain>
    </source>
</reference>
<comment type="caution">
    <text evidence="8">The sequence shown here is derived from an EMBL/GenBank/DDBJ whole genome shotgun (WGS) entry which is preliminary data.</text>
</comment>
<feature type="transmembrane region" description="Helical" evidence="6">
    <location>
        <begin position="170"/>
        <end position="192"/>
    </location>
</feature>
<feature type="transmembrane region" description="Helical" evidence="6">
    <location>
        <begin position="58"/>
        <end position="82"/>
    </location>
</feature>